<protein>
    <recommendedName>
        <fullName evidence="6">Kinesin-like protein</fullName>
    </recommendedName>
</protein>
<reference evidence="9" key="1">
    <citation type="submission" date="2022-03" db="EMBL/GenBank/DDBJ databases">
        <authorList>
            <person name="Sayadi A."/>
        </authorList>
    </citation>
    <scope>NUCLEOTIDE SEQUENCE</scope>
</reference>
<keyword evidence="10" id="KW-1185">Reference proteome</keyword>
<comment type="similarity">
    <text evidence="5 6">Belongs to the TRAFAC class myosin-kinesin ATPase superfamily. Kinesin family.</text>
</comment>
<accession>A0A9P0L3J7</accession>
<keyword evidence="3 5" id="KW-0067">ATP-binding</keyword>
<dbReference type="InterPro" id="IPR036961">
    <property type="entry name" value="Kinesin_motor_dom_sf"/>
</dbReference>
<keyword evidence="6" id="KW-0493">Microtubule</keyword>
<gene>
    <name evidence="9" type="ORF">ACAOBT_LOCUS16871</name>
</gene>
<dbReference type="Gene3D" id="3.40.850.10">
    <property type="entry name" value="Kinesin motor domain"/>
    <property type="match status" value="1"/>
</dbReference>
<dbReference type="Pfam" id="PF00225">
    <property type="entry name" value="Kinesin"/>
    <property type="match status" value="1"/>
</dbReference>
<keyword evidence="2 5" id="KW-0547">Nucleotide-binding</keyword>
<keyword evidence="4" id="KW-0963">Cytoplasm</keyword>
<evidence type="ECO:0000256" key="5">
    <source>
        <dbReference type="PROSITE-ProRule" id="PRU00283"/>
    </source>
</evidence>
<dbReference type="PROSITE" id="PS00411">
    <property type="entry name" value="KINESIN_MOTOR_1"/>
    <property type="match status" value="1"/>
</dbReference>
<dbReference type="PANTHER" id="PTHR47968">
    <property type="entry name" value="CENTROMERE PROTEIN E"/>
    <property type="match status" value="1"/>
</dbReference>
<dbReference type="InterPro" id="IPR027417">
    <property type="entry name" value="P-loop_NTPase"/>
</dbReference>
<comment type="caution">
    <text evidence="9">The sequence shown here is derived from an EMBL/GenBank/DDBJ whole genome shotgun (WGS) entry which is preliminary data.</text>
</comment>
<dbReference type="GO" id="GO:0005524">
    <property type="term" value="F:ATP binding"/>
    <property type="evidence" value="ECO:0007669"/>
    <property type="project" value="UniProtKB-UniRule"/>
</dbReference>
<feature type="binding site" evidence="5">
    <location>
        <begin position="93"/>
        <end position="100"/>
    </location>
    <ligand>
        <name>ATP</name>
        <dbReference type="ChEBI" id="CHEBI:30616"/>
    </ligand>
</feature>
<dbReference type="InterPro" id="IPR027640">
    <property type="entry name" value="Kinesin-like_fam"/>
</dbReference>
<name>A0A9P0L3J7_ACAOB</name>
<dbReference type="EMBL" id="CAKOFQ010006986">
    <property type="protein sequence ID" value="CAH1985765.1"/>
    <property type="molecule type" value="Genomic_DNA"/>
</dbReference>
<dbReference type="AlphaFoldDB" id="A0A9P0L3J7"/>
<evidence type="ECO:0000313" key="9">
    <source>
        <dbReference type="EMBL" id="CAH1985765.1"/>
    </source>
</evidence>
<dbReference type="SMART" id="SM00129">
    <property type="entry name" value="KISc"/>
    <property type="match status" value="1"/>
</dbReference>
<dbReference type="PANTHER" id="PTHR47968:SF67">
    <property type="entry name" value="KINESIN MOTOR DOMAIN-CONTAINING PROTEIN"/>
    <property type="match status" value="1"/>
</dbReference>
<dbReference type="Proteomes" id="UP001152888">
    <property type="component" value="Unassembled WGS sequence"/>
</dbReference>
<dbReference type="PRINTS" id="PR00380">
    <property type="entry name" value="KINESINHEAVY"/>
</dbReference>
<feature type="coiled-coil region" evidence="7">
    <location>
        <begin position="590"/>
        <end position="624"/>
    </location>
</feature>
<evidence type="ECO:0000256" key="2">
    <source>
        <dbReference type="ARBA" id="ARBA00022741"/>
    </source>
</evidence>
<dbReference type="InterPro" id="IPR001752">
    <property type="entry name" value="Kinesin_motor_dom"/>
</dbReference>
<dbReference type="GO" id="GO:0008017">
    <property type="term" value="F:microtubule binding"/>
    <property type="evidence" value="ECO:0007669"/>
    <property type="project" value="InterPro"/>
</dbReference>
<evidence type="ECO:0000256" key="4">
    <source>
        <dbReference type="ARBA" id="ARBA00023212"/>
    </source>
</evidence>
<dbReference type="GO" id="GO:0003777">
    <property type="term" value="F:microtubule motor activity"/>
    <property type="evidence" value="ECO:0007669"/>
    <property type="project" value="InterPro"/>
</dbReference>
<sequence>MAVNHDIKVFARLKKEHDSSTTANYTISRRNDSNDFEDLIFRSTTHRIHGCKSFRFHKIFGEGSSQDEIFETVAKPLIKSALEGYNCTIFAYGQTGSGKTYTITGSPNKYADRGIIPRSIQYIFKRSEKMSPKPLVHISYMEIYNEIGYDLLHPRQINAANSLDELPRIIIMEDRRGESHIRNLSVIAVATEEEAMKLLFLGDTNRTIAETSMNECSSRSHCIFTIHITQGHGSTECLRYSKLRIVDLAGSERVSKSLTTGRALAEAKHINLSLHYLQQVIVALSEHRRSHIPYRNSTITYLLKDSLNGNCLSTMIANLAVSKKNIDETISTCKYAYRVSLLKTDAIINEISDPQQEIICLRRRIAQLEDQLRASNVQENSSLSSSDKEICSLQVEKFLKDGNIEVGNNILKIKYCFDILRNKITLEKEHDKDGINFKILELQNTLAKKDDEIASLKKIIDNIPEQPVNPNRLRRGNNDNPLDIKVEKTANNFIDVPNIQNFNYCDEKLMDKNILSYGIENIKDLDMKLFRQFISCSDQSTDIDYCKNALESKLQMAKVCSDAISQCQTNILYIRAKLERCCSTEKPYLIKELEDQQNIYKSMLQNLRDIKNETNYLHANLEQKEAKVIQQYRLWLNKYFQKTNPQKKSIHTGQENLYEMKTDQQCGCYGKSNMMTDKFTHMKEYFCPEKSYMSPYVEVCRPKKPNDNFKPNVIDSISSSFSTNLSPPEDVSRGLCYIGDDHETSKIGCNCSQTKYEASPTKKGKMHHIYVQPTVCEDYICNHVCGEEQQCCKICTSYRMRENEHLACQTGCSCPYRGDEHRGRFNTKDSIQHASLCNEAHSMYVCVEEQQKRKTDSLHHVQDELRTRKIGCECPQTNYEHCARSNREASNEYVCEEPTICEEIPSKNVCEGEQPNCSKSTTCRCDEAECPDTAAVTSGKGTEANGEHEQYFEENDSNAFKEFMKTVTLTGEPAVDECIFSFYRSKFSS</sequence>
<evidence type="ECO:0000256" key="7">
    <source>
        <dbReference type="SAM" id="Coils"/>
    </source>
</evidence>
<keyword evidence="5 6" id="KW-0505">Motor protein</keyword>
<feature type="domain" description="Kinesin motor" evidence="8">
    <location>
        <begin position="6"/>
        <end position="342"/>
    </location>
</feature>
<comment type="subcellular location">
    <subcellularLocation>
        <location evidence="1">Cytoplasm</location>
        <location evidence="1">Cytoskeleton</location>
    </subcellularLocation>
</comment>
<evidence type="ECO:0000313" key="10">
    <source>
        <dbReference type="Proteomes" id="UP001152888"/>
    </source>
</evidence>
<keyword evidence="4" id="KW-0206">Cytoskeleton</keyword>
<evidence type="ECO:0000256" key="1">
    <source>
        <dbReference type="ARBA" id="ARBA00004245"/>
    </source>
</evidence>
<dbReference type="SUPFAM" id="SSF52540">
    <property type="entry name" value="P-loop containing nucleoside triphosphate hydrolases"/>
    <property type="match status" value="1"/>
</dbReference>
<dbReference type="GO" id="GO:0005874">
    <property type="term" value="C:microtubule"/>
    <property type="evidence" value="ECO:0007669"/>
    <property type="project" value="UniProtKB-KW"/>
</dbReference>
<dbReference type="PROSITE" id="PS50067">
    <property type="entry name" value="KINESIN_MOTOR_2"/>
    <property type="match status" value="1"/>
</dbReference>
<evidence type="ECO:0000256" key="3">
    <source>
        <dbReference type="ARBA" id="ARBA00022840"/>
    </source>
</evidence>
<evidence type="ECO:0000259" key="8">
    <source>
        <dbReference type="PROSITE" id="PS50067"/>
    </source>
</evidence>
<dbReference type="OrthoDB" id="3176171at2759"/>
<proteinExistence type="inferred from homology"/>
<organism evidence="9 10">
    <name type="scientific">Acanthoscelides obtectus</name>
    <name type="common">Bean weevil</name>
    <name type="synonym">Bruchus obtectus</name>
    <dbReference type="NCBI Taxonomy" id="200917"/>
    <lineage>
        <taxon>Eukaryota</taxon>
        <taxon>Metazoa</taxon>
        <taxon>Ecdysozoa</taxon>
        <taxon>Arthropoda</taxon>
        <taxon>Hexapoda</taxon>
        <taxon>Insecta</taxon>
        <taxon>Pterygota</taxon>
        <taxon>Neoptera</taxon>
        <taxon>Endopterygota</taxon>
        <taxon>Coleoptera</taxon>
        <taxon>Polyphaga</taxon>
        <taxon>Cucujiformia</taxon>
        <taxon>Chrysomeloidea</taxon>
        <taxon>Chrysomelidae</taxon>
        <taxon>Bruchinae</taxon>
        <taxon>Bruchini</taxon>
        <taxon>Acanthoscelides</taxon>
    </lineage>
</organism>
<evidence type="ECO:0000256" key="6">
    <source>
        <dbReference type="RuleBase" id="RU000394"/>
    </source>
</evidence>
<dbReference type="GO" id="GO:0007018">
    <property type="term" value="P:microtubule-based movement"/>
    <property type="evidence" value="ECO:0007669"/>
    <property type="project" value="InterPro"/>
</dbReference>
<dbReference type="InterPro" id="IPR019821">
    <property type="entry name" value="Kinesin_motor_CS"/>
</dbReference>
<keyword evidence="7" id="KW-0175">Coiled coil</keyword>